<name>A0AAV2Q7G9_MEGNR</name>
<dbReference type="PANTHER" id="PTHR24364:SF18">
    <property type="entry name" value="LP06937P"/>
    <property type="match status" value="1"/>
</dbReference>
<comment type="caution">
    <text evidence="4">The sequence shown here is derived from an EMBL/GenBank/DDBJ whole genome shotgun (WGS) entry which is preliminary data.</text>
</comment>
<dbReference type="AlphaFoldDB" id="A0AAV2Q7G9"/>
<keyword evidence="2" id="KW-0732">Signal</keyword>
<evidence type="ECO:0000256" key="2">
    <source>
        <dbReference type="ARBA" id="ARBA00022729"/>
    </source>
</evidence>
<protein>
    <recommendedName>
        <fullName evidence="6">Oplophorus-luciferin 2-monooxygenase non-catalytic subunit</fullName>
    </recommendedName>
</protein>
<evidence type="ECO:0000256" key="3">
    <source>
        <dbReference type="ARBA" id="ARBA00022737"/>
    </source>
</evidence>
<evidence type="ECO:0000313" key="5">
    <source>
        <dbReference type="Proteomes" id="UP001497623"/>
    </source>
</evidence>
<feature type="non-terminal residue" evidence="4">
    <location>
        <position position="1"/>
    </location>
</feature>
<keyword evidence="5" id="KW-1185">Reference proteome</keyword>
<proteinExistence type="predicted"/>
<gene>
    <name evidence="4" type="ORF">MNOR_LOCUS9082</name>
</gene>
<dbReference type="PANTHER" id="PTHR24364">
    <property type="entry name" value="LP06937P"/>
    <property type="match status" value="1"/>
</dbReference>
<dbReference type="InterPro" id="IPR052286">
    <property type="entry name" value="Wnt_signaling_inhibitor"/>
</dbReference>
<evidence type="ECO:0008006" key="6">
    <source>
        <dbReference type="Google" id="ProtNLM"/>
    </source>
</evidence>
<evidence type="ECO:0000313" key="4">
    <source>
        <dbReference type="EMBL" id="CAL4073298.1"/>
    </source>
</evidence>
<dbReference type="Proteomes" id="UP001497623">
    <property type="component" value="Unassembled WGS sequence"/>
</dbReference>
<dbReference type="Gene3D" id="3.80.10.10">
    <property type="entry name" value="Ribonuclease Inhibitor"/>
    <property type="match status" value="1"/>
</dbReference>
<dbReference type="SUPFAM" id="SSF52058">
    <property type="entry name" value="L domain-like"/>
    <property type="match status" value="1"/>
</dbReference>
<evidence type="ECO:0000256" key="1">
    <source>
        <dbReference type="ARBA" id="ARBA00022614"/>
    </source>
</evidence>
<reference evidence="4 5" key="1">
    <citation type="submission" date="2024-05" db="EMBL/GenBank/DDBJ databases">
        <authorList>
            <person name="Wallberg A."/>
        </authorList>
    </citation>
    <scope>NUCLEOTIDE SEQUENCE [LARGE SCALE GENOMIC DNA]</scope>
</reference>
<dbReference type="EMBL" id="CAXKWB010004316">
    <property type="protein sequence ID" value="CAL4073298.1"/>
    <property type="molecule type" value="Genomic_DNA"/>
</dbReference>
<dbReference type="GO" id="GO:0016020">
    <property type="term" value="C:membrane"/>
    <property type="evidence" value="ECO:0007669"/>
    <property type="project" value="TreeGrafter"/>
</dbReference>
<accession>A0AAV2Q7G9</accession>
<keyword evidence="1" id="KW-0433">Leucine-rich repeat</keyword>
<sequence>IAQWLGTLLITMFIYTEMFKTLLILLNVALTYQDQPSHSEREYLMNLLQEGPSGTIAKHLDGSLIREDRVPTNLEDSCPDPDDILPCVCDTDKLTIDCSNVTDAEELSNVFQAYFPVKNMHRLVIQGNRQLMTIPDDAFGEVSFEIMSLLDNSVENFTNTALGGSENTLVNIYTEPNVTQFSFYHIRYMNVLESLGVKGKYTTWTGIVSSSLKHLFLGSDQITHIPELDLPALEILSMDNTKLTNIAPGTFQNLTSLMAMSIALPELTHLKSGTFDWADAAPIFVFTIENSNIQTVDAGAIEFREGLYVSLNSQSLETLEESVWRPLVKLTNTTLRINNDARKSAMLCGCDIAWVMTHQPFLDKTHLKCSNGTEIHKLDSDAYLDCY</sequence>
<organism evidence="4 5">
    <name type="scientific">Meganyctiphanes norvegica</name>
    <name type="common">Northern krill</name>
    <name type="synonym">Thysanopoda norvegica</name>
    <dbReference type="NCBI Taxonomy" id="48144"/>
    <lineage>
        <taxon>Eukaryota</taxon>
        <taxon>Metazoa</taxon>
        <taxon>Ecdysozoa</taxon>
        <taxon>Arthropoda</taxon>
        <taxon>Crustacea</taxon>
        <taxon>Multicrustacea</taxon>
        <taxon>Malacostraca</taxon>
        <taxon>Eumalacostraca</taxon>
        <taxon>Eucarida</taxon>
        <taxon>Euphausiacea</taxon>
        <taxon>Euphausiidae</taxon>
        <taxon>Meganyctiphanes</taxon>
    </lineage>
</organism>
<dbReference type="InterPro" id="IPR032675">
    <property type="entry name" value="LRR_dom_sf"/>
</dbReference>
<keyword evidence="3" id="KW-0677">Repeat</keyword>